<dbReference type="Proteomes" id="UP000305067">
    <property type="component" value="Unassembled WGS sequence"/>
</dbReference>
<protein>
    <submittedName>
        <fullName evidence="2">Uncharacterized protein</fullName>
    </submittedName>
</protein>
<keyword evidence="3" id="KW-1185">Reference proteome</keyword>
<reference evidence="2 3" key="1">
    <citation type="journal article" date="2019" name="Nat. Ecol. Evol.">
        <title>Megaphylogeny resolves global patterns of mushroom evolution.</title>
        <authorList>
            <person name="Varga T."/>
            <person name="Krizsan K."/>
            <person name="Foldi C."/>
            <person name="Dima B."/>
            <person name="Sanchez-Garcia M."/>
            <person name="Sanchez-Ramirez S."/>
            <person name="Szollosi G.J."/>
            <person name="Szarkandi J.G."/>
            <person name="Papp V."/>
            <person name="Albert L."/>
            <person name="Andreopoulos W."/>
            <person name="Angelini C."/>
            <person name="Antonin V."/>
            <person name="Barry K.W."/>
            <person name="Bougher N.L."/>
            <person name="Buchanan P."/>
            <person name="Buyck B."/>
            <person name="Bense V."/>
            <person name="Catcheside P."/>
            <person name="Chovatia M."/>
            <person name="Cooper J."/>
            <person name="Damon W."/>
            <person name="Desjardin D."/>
            <person name="Finy P."/>
            <person name="Geml J."/>
            <person name="Haridas S."/>
            <person name="Hughes K."/>
            <person name="Justo A."/>
            <person name="Karasinski D."/>
            <person name="Kautmanova I."/>
            <person name="Kiss B."/>
            <person name="Kocsube S."/>
            <person name="Kotiranta H."/>
            <person name="LaButti K.M."/>
            <person name="Lechner B.E."/>
            <person name="Liimatainen K."/>
            <person name="Lipzen A."/>
            <person name="Lukacs Z."/>
            <person name="Mihaltcheva S."/>
            <person name="Morgado L.N."/>
            <person name="Niskanen T."/>
            <person name="Noordeloos M.E."/>
            <person name="Ohm R.A."/>
            <person name="Ortiz-Santana B."/>
            <person name="Ovrebo C."/>
            <person name="Racz N."/>
            <person name="Riley R."/>
            <person name="Savchenko A."/>
            <person name="Shiryaev A."/>
            <person name="Soop K."/>
            <person name="Spirin V."/>
            <person name="Szebenyi C."/>
            <person name="Tomsovsky M."/>
            <person name="Tulloss R.E."/>
            <person name="Uehling J."/>
            <person name="Grigoriev I.V."/>
            <person name="Vagvolgyi C."/>
            <person name="Papp T."/>
            <person name="Martin F.M."/>
            <person name="Miettinen O."/>
            <person name="Hibbett D.S."/>
            <person name="Nagy L.G."/>
        </authorList>
    </citation>
    <scope>NUCLEOTIDE SEQUENCE [LARGE SCALE GENOMIC DNA]</scope>
    <source>
        <strain evidence="2 3">CBS 309.79</strain>
    </source>
</reference>
<gene>
    <name evidence="2" type="ORF">BDV98DRAFT_575369</name>
</gene>
<name>A0A5C3Q488_9AGAR</name>
<evidence type="ECO:0000256" key="1">
    <source>
        <dbReference type="SAM" id="MobiDB-lite"/>
    </source>
</evidence>
<feature type="compositionally biased region" description="Polar residues" evidence="1">
    <location>
        <begin position="57"/>
        <end position="71"/>
    </location>
</feature>
<dbReference type="EMBL" id="ML178853">
    <property type="protein sequence ID" value="TFK96884.1"/>
    <property type="molecule type" value="Genomic_DNA"/>
</dbReference>
<dbReference type="AlphaFoldDB" id="A0A5C3Q488"/>
<evidence type="ECO:0000313" key="3">
    <source>
        <dbReference type="Proteomes" id="UP000305067"/>
    </source>
</evidence>
<evidence type="ECO:0000313" key="2">
    <source>
        <dbReference type="EMBL" id="TFK96884.1"/>
    </source>
</evidence>
<accession>A0A5C3Q488</accession>
<organism evidence="2 3">
    <name type="scientific">Pterulicium gracile</name>
    <dbReference type="NCBI Taxonomy" id="1884261"/>
    <lineage>
        <taxon>Eukaryota</taxon>
        <taxon>Fungi</taxon>
        <taxon>Dikarya</taxon>
        <taxon>Basidiomycota</taxon>
        <taxon>Agaricomycotina</taxon>
        <taxon>Agaricomycetes</taxon>
        <taxon>Agaricomycetidae</taxon>
        <taxon>Agaricales</taxon>
        <taxon>Pleurotineae</taxon>
        <taxon>Pterulaceae</taxon>
        <taxon>Pterulicium</taxon>
    </lineage>
</organism>
<sequence length="150" mass="15959">MTYALIRRTTYVAGNITYDTAKEHTIKIKNIKAGTFSSCMELGAFVIYNDATPKNDPVSTSSDPRASSTPSEVVDGSSDFGRDSLSTFPRSLGSNRCSGFGPVDSCTLLPSAMPAMPGWCLSRGPYARTISGDITSHFISCSGHDLSSTL</sequence>
<feature type="region of interest" description="Disordered" evidence="1">
    <location>
        <begin position="54"/>
        <end position="89"/>
    </location>
</feature>
<proteinExistence type="predicted"/>